<dbReference type="PANTHER" id="PTHR16517:SF150">
    <property type="entry name" value="TUBBY-LIKE F-BOX PROTEIN 2"/>
    <property type="match status" value="1"/>
</dbReference>
<dbReference type="Proteomes" id="UP000729402">
    <property type="component" value="Unassembled WGS sequence"/>
</dbReference>
<reference evidence="3" key="1">
    <citation type="journal article" date="2021" name="bioRxiv">
        <title>Whole Genome Assembly and Annotation of Northern Wild Rice, Zizania palustris L., Supports a Whole Genome Duplication in the Zizania Genus.</title>
        <authorList>
            <person name="Haas M."/>
            <person name="Kono T."/>
            <person name="Macchietto M."/>
            <person name="Millas R."/>
            <person name="McGilp L."/>
            <person name="Shao M."/>
            <person name="Duquette J."/>
            <person name="Hirsch C.N."/>
            <person name="Kimball J."/>
        </authorList>
    </citation>
    <scope>NUCLEOTIDE SEQUENCE</scope>
    <source>
        <tissue evidence="3">Fresh leaf tissue</tissue>
    </source>
</reference>
<dbReference type="EMBL" id="JAAALK010000288">
    <property type="protein sequence ID" value="KAG8055365.1"/>
    <property type="molecule type" value="Genomic_DNA"/>
</dbReference>
<dbReference type="PANTHER" id="PTHR16517">
    <property type="entry name" value="TUBBY-RELATED"/>
    <property type="match status" value="1"/>
</dbReference>
<feature type="domain" description="Tubby C-terminal" evidence="2">
    <location>
        <begin position="107"/>
        <end position="361"/>
    </location>
</feature>
<evidence type="ECO:0000313" key="4">
    <source>
        <dbReference type="Proteomes" id="UP000729402"/>
    </source>
</evidence>
<dbReference type="Pfam" id="PF01167">
    <property type="entry name" value="Tub"/>
    <property type="match status" value="1"/>
</dbReference>
<dbReference type="OrthoDB" id="8775810at2759"/>
<evidence type="ECO:0000256" key="1">
    <source>
        <dbReference type="SAM" id="MobiDB-lite"/>
    </source>
</evidence>
<dbReference type="AlphaFoldDB" id="A0A8J5V908"/>
<feature type="region of interest" description="Disordered" evidence="1">
    <location>
        <begin position="1"/>
        <end position="39"/>
    </location>
</feature>
<comment type="caution">
    <text evidence="3">The sequence shown here is derived from an EMBL/GenBank/DDBJ whole genome shotgun (WGS) entry which is preliminary data.</text>
</comment>
<evidence type="ECO:0000313" key="3">
    <source>
        <dbReference type="EMBL" id="KAG8055365.1"/>
    </source>
</evidence>
<accession>A0A8J5V908</accession>
<protein>
    <recommendedName>
        <fullName evidence="2">Tubby C-terminal domain-containing protein</fullName>
    </recommendedName>
</protein>
<name>A0A8J5V908_ZIZPA</name>
<keyword evidence="4" id="KW-1185">Reference proteome</keyword>
<feature type="compositionally biased region" description="Basic residues" evidence="1">
    <location>
        <begin position="1"/>
        <end position="10"/>
    </location>
</feature>
<dbReference type="InterPro" id="IPR000007">
    <property type="entry name" value="Tubby_C"/>
</dbReference>
<proteinExistence type="predicted"/>
<gene>
    <name evidence="3" type="ORF">GUJ93_ZPchr0001g32390</name>
</gene>
<organism evidence="3 4">
    <name type="scientific">Zizania palustris</name>
    <name type="common">Northern wild rice</name>
    <dbReference type="NCBI Taxonomy" id="103762"/>
    <lineage>
        <taxon>Eukaryota</taxon>
        <taxon>Viridiplantae</taxon>
        <taxon>Streptophyta</taxon>
        <taxon>Embryophyta</taxon>
        <taxon>Tracheophyta</taxon>
        <taxon>Spermatophyta</taxon>
        <taxon>Magnoliopsida</taxon>
        <taxon>Liliopsida</taxon>
        <taxon>Poales</taxon>
        <taxon>Poaceae</taxon>
        <taxon>BOP clade</taxon>
        <taxon>Oryzoideae</taxon>
        <taxon>Oryzeae</taxon>
        <taxon>Zizaniinae</taxon>
        <taxon>Zizania</taxon>
    </lineage>
</organism>
<sequence>MVPWRRRRTSSGRSVRPSAERNAKVSPDASADLSPLAGEEAGEERWSALVPDLLADILRRVESSSERWPSRRDVVACAGVCRQWRDVVVAIVRPPLKSGRITFPSSLKQPGPRDTLIQCFINRNKKKSTFSLYLGLTQELTDEGKFMLVARRFRRGLHMEYVISMNSDDLSEGSPSHIGNLKSNFMGTKFTISDRQPPCEGGEKAFSRGSHHWFGSKQVIPPVCPGSVEVGRVSHSHIYGSLKYEGPRRTRCVVPFPFTEGTAVDPQGAGQLSNPRSLVLDSKVPRWHEHLQCWCLNFHGRVMIASIKNFQLLAPVSHTEPWDEEKVALQFGKIEDDVFTMDYREPLSAFQAFAICLSSFGAWL</sequence>
<reference evidence="3" key="2">
    <citation type="submission" date="2021-02" db="EMBL/GenBank/DDBJ databases">
        <authorList>
            <person name="Kimball J.A."/>
            <person name="Haas M.W."/>
            <person name="Macchietto M."/>
            <person name="Kono T."/>
            <person name="Duquette J."/>
            <person name="Shao M."/>
        </authorList>
    </citation>
    <scope>NUCLEOTIDE SEQUENCE</scope>
    <source>
        <tissue evidence="3">Fresh leaf tissue</tissue>
    </source>
</reference>
<evidence type="ECO:0000259" key="2">
    <source>
        <dbReference type="Pfam" id="PF01167"/>
    </source>
</evidence>